<sequence>MAILGGLSGAHAILLATHLCATGHVSGLPQVQAQFPGWLPLERVLRIILSFLPESTAPQSYIPVLQELLDGTLSQSETISIDVSLVDNLSEAAAKKRVRKLRLLPLKYNDDEDSDDPTDLITQFLIHRAYRIDLETALQPLILDLLLPFYQRLPTVRTWLISSLLPLLRLNYEYYPSQDETFSLEVLESMDSHTAINIFLSMTGTEKNSMELVKNLRGLVGPWMFGSNRLKRRRLNQAAEINSISPQDNAQQQNKNTSGWQYVNEWLLARSLVDHESTVNAFLNWDGPKDTDLGGYEEGGQKLNNDELTDLNIRYGQSGLAVVYTTSDMSKSCVDGSIKVLTRVAKLLDLEEYLFITPDSSTLPSVTFDAPQISSSSRASLLQNALLVASNPLTRPSASSISFLSAILLSLRTLTELGHPITCRTAANICLHSSLDTQLLELRNVMSSIVRQTKSSHDWRSVRQQVLWLQQWGIGESERKENSSTCHGLFWRVSQDVVEAEILKALLETREYDLAVDVYINSNPTLSYAQVEKAVQVAIFTAYDNASNGNRTRGGMKRAYDIVQAFQPHFPESVSFRQIRALILATHALSFYSLTLQHGVPFQPVSIRVHSDPLSLVEKVLDQNSKAYTKVDDLLAIGRNLVAAGFSPRHFDSDDQSILTTSEEDVVVTAERRIMSLAISSALASNDFGTAYSYILTRLTPPSLLSTSSPLTNPAVKDDISWRAVYNAGRYRDPASSSSANLQSQITQLSQRMELLSLALILVPSSDPLPEILGAWRRCDEEMSGLRAREVEEEELWDTKGDKLSIVPGGFGPTDSEQDAYETNKQHARRARAHQDRLNIQGAPMGLFEVARGAALALHKNAFPLSGAAAASNKPTSPTHARGPSDDSTTDERVRKRDVVSNMVTGGLVSGIGWVLGAQPVNR</sequence>
<keyword evidence="2" id="KW-0813">Transport</keyword>
<feature type="chain" id="PRO_5025002341" evidence="6">
    <location>
        <begin position="28"/>
        <end position="923"/>
    </location>
</feature>
<evidence type="ECO:0000259" key="7">
    <source>
        <dbReference type="Pfam" id="PF08314"/>
    </source>
</evidence>
<feature type="domain" description="Sec39" evidence="7">
    <location>
        <begin position="13"/>
        <end position="797"/>
    </location>
</feature>
<feature type="region of interest" description="Disordered" evidence="5">
    <location>
        <begin position="868"/>
        <end position="898"/>
    </location>
</feature>
<keyword evidence="3" id="KW-0256">Endoplasmic reticulum</keyword>
<dbReference type="GO" id="GO:0015031">
    <property type="term" value="P:protein transport"/>
    <property type="evidence" value="ECO:0007669"/>
    <property type="project" value="UniProtKB-KW"/>
</dbReference>
<keyword evidence="6" id="KW-0732">Signal</keyword>
<evidence type="ECO:0000313" key="8">
    <source>
        <dbReference type="EMBL" id="KAB8078550.1"/>
    </source>
</evidence>
<name>A0A5N5XHL0_9EURO</name>
<proteinExistence type="predicted"/>
<evidence type="ECO:0000256" key="6">
    <source>
        <dbReference type="SAM" id="SignalP"/>
    </source>
</evidence>
<feature type="signal peptide" evidence="6">
    <location>
        <begin position="1"/>
        <end position="27"/>
    </location>
</feature>
<dbReference type="Proteomes" id="UP000326565">
    <property type="component" value="Unassembled WGS sequence"/>
</dbReference>
<keyword evidence="4" id="KW-0653">Protein transport</keyword>
<protein>
    <submittedName>
        <fullName evidence="8">Sec39 domain-containing protein</fullName>
    </submittedName>
</protein>
<dbReference type="OrthoDB" id="342024at2759"/>
<evidence type="ECO:0000313" key="9">
    <source>
        <dbReference type="Proteomes" id="UP000326565"/>
    </source>
</evidence>
<gene>
    <name evidence="8" type="ORF">BDV29DRAFT_166172</name>
</gene>
<comment type="subcellular location">
    <subcellularLocation>
        <location evidence="1">Endoplasmic reticulum</location>
    </subcellularLocation>
</comment>
<organism evidence="8 9">
    <name type="scientific">Aspergillus leporis</name>
    <dbReference type="NCBI Taxonomy" id="41062"/>
    <lineage>
        <taxon>Eukaryota</taxon>
        <taxon>Fungi</taxon>
        <taxon>Dikarya</taxon>
        <taxon>Ascomycota</taxon>
        <taxon>Pezizomycotina</taxon>
        <taxon>Eurotiomycetes</taxon>
        <taxon>Eurotiomycetidae</taxon>
        <taxon>Eurotiales</taxon>
        <taxon>Aspergillaceae</taxon>
        <taxon>Aspergillus</taxon>
        <taxon>Aspergillus subgen. Circumdati</taxon>
    </lineage>
</organism>
<dbReference type="PANTHER" id="PTHR40787:SF3">
    <property type="entry name" value="PROTEIN TRANSPORT PROTEIN SEC39"/>
    <property type="match status" value="1"/>
</dbReference>
<reference evidence="8 9" key="1">
    <citation type="submission" date="2019-04" db="EMBL/GenBank/DDBJ databases">
        <title>Friends and foes A comparative genomics study of 23 Aspergillus species from section Flavi.</title>
        <authorList>
            <consortium name="DOE Joint Genome Institute"/>
            <person name="Kjaerbolling I."/>
            <person name="Vesth T."/>
            <person name="Frisvad J.C."/>
            <person name="Nybo J.L."/>
            <person name="Theobald S."/>
            <person name="Kildgaard S."/>
            <person name="Isbrandt T."/>
            <person name="Kuo A."/>
            <person name="Sato A."/>
            <person name="Lyhne E.K."/>
            <person name="Kogle M.E."/>
            <person name="Wiebenga A."/>
            <person name="Kun R.S."/>
            <person name="Lubbers R.J."/>
            <person name="Makela M.R."/>
            <person name="Barry K."/>
            <person name="Chovatia M."/>
            <person name="Clum A."/>
            <person name="Daum C."/>
            <person name="Haridas S."/>
            <person name="He G."/>
            <person name="LaButti K."/>
            <person name="Lipzen A."/>
            <person name="Mondo S."/>
            <person name="Riley R."/>
            <person name="Salamov A."/>
            <person name="Simmons B.A."/>
            <person name="Magnuson J.K."/>
            <person name="Henrissat B."/>
            <person name="Mortensen U.H."/>
            <person name="Larsen T.O."/>
            <person name="Devries R.P."/>
            <person name="Grigoriev I.V."/>
            <person name="Machida M."/>
            <person name="Baker S.E."/>
            <person name="Andersen M.R."/>
        </authorList>
    </citation>
    <scope>NUCLEOTIDE SEQUENCE [LARGE SCALE GENOMIC DNA]</scope>
    <source>
        <strain evidence="8 9">CBS 151.66</strain>
    </source>
</reference>
<evidence type="ECO:0000256" key="1">
    <source>
        <dbReference type="ARBA" id="ARBA00004240"/>
    </source>
</evidence>
<feature type="region of interest" description="Disordered" evidence="5">
    <location>
        <begin position="802"/>
        <end position="827"/>
    </location>
</feature>
<evidence type="ECO:0000256" key="3">
    <source>
        <dbReference type="ARBA" id="ARBA00022824"/>
    </source>
</evidence>
<dbReference type="Pfam" id="PF08314">
    <property type="entry name" value="Sec39"/>
    <property type="match status" value="1"/>
</dbReference>
<keyword evidence="9" id="KW-1185">Reference proteome</keyword>
<dbReference type="InterPro" id="IPR013244">
    <property type="entry name" value="Sec39_domain"/>
</dbReference>
<evidence type="ECO:0000256" key="5">
    <source>
        <dbReference type="SAM" id="MobiDB-lite"/>
    </source>
</evidence>
<dbReference type="EMBL" id="ML732157">
    <property type="protein sequence ID" value="KAB8078550.1"/>
    <property type="molecule type" value="Genomic_DNA"/>
</dbReference>
<dbReference type="AlphaFoldDB" id="A0A5N5XHL0"/>
<dbReference type="PANTHER" id="PTHR40787">
    <property type="entry name" value="SECRETED PROTEIN"/>
    <property type="match status" value="1"/>
</dbReference>
<evidence type="ECO:0000256" key="4">
    <source>
        <dbReference type="ARBA" id="ARBA00022927"/>
    </source>
</evidence>
<accession>A0A5N5XHL0</accession>
<evidence type="ECO:0000256" key="2">
    <source>
        <dbReference type="ARBA" id="ARBA00022448"/>
    </source>
</evidence>
<dbReference type="GO" id="GO:0005783">
    <property type="term" value="C:endoplasmic reticulum"/>
    <property type="evidence" value="ECO:0007669"/>
    <property type="project" value="UniProtKB-SubCell"/>
</dbReference>
<dbReference type="GO" id="GO:0006890">
    <property type="term" value="P:retrograde vesicle-mediated transport, Golgi to endoplasmic reticulum"/>
    <property type="evidence" value="ECO:0007669"/>
    <property type="project" value="InterPro"/>
</dbReference>